<evidence type="ECO:0000313" key="2">
    <source>
        <dbReference type="EMBL" id="MDC8831184.1"/>
    </source>
</evidence>
<keyword evidence="1" id="KW-1133">Transmembrane helix</keyword>
<evidence type="ECO:0000313" key="3">
    <source>
        <dbReference type="Proteomes" id="UP001218788"/>
    </source>
</evidence>
<feature type="transmembrane region" description="Helical" evidence="1">
    <location>
        <begin position="75"/>
        <end position="96"/>
    </location>
</feature>
<protein>
    <submittedName>
        <fullName evidence="2">Uncharacterized protein</fullName>
    </submittedName>
</protein>
<organism evidence="2 3">
    <name type="scientific">Alteromonas gilva</name>
    <dbReference type="NCBI Taxonomy" id="2987522"/>
    <lineage>
        <taxon>Bacteria</taxon>
        <taxon>Pseudomonadati</taxon>
        <taxon>Pseudomonadota</taxon>
        <taxon>Gammaproteobacteria</taxon>
        <taxon>Alteromonadales</taxon>
        <taxon>Alteromonadaceae</taxon>
        <taxon>Alteromonas/Salinimonas group</taxon>
        <taxon>Alteromonas</taxon>
    </lineage>
</organism>
<keyword evidence="1" id="KW-0472">Membrane</keyword>
<accession>A0ABT5L2A7</accession>
<dbReference type="Proteomes" id="UP001218788">
    <property type="component" value="Unassembled WGS sequence"/>
</dbReference>
<comment type="caution">
    <text evidence="2">The sequence shown here is derived from an EMBL/GenBank/DDBJ whole genome shotgun (WGS) entry which is preliminary data.</text>
</comment>
<feature type="transmembrane region" description="Helical" evidence="1">
    <location>
        <begin position="43"/>
        <end position="63"/>
    </location>
</feature>
<evidence type="ECO:0000256" key="1">
    <source>
        <dbReference type="SAM" id="Phobius"/>
    </source>
</evidence>
<keyword evidence="1" id="KW-0812">Transmembrane</keyword>
<sequence length="100" mass="10750">MNNATFSPSHYGALLGKVILATMALLTIPLLGNQLSNDVNWSLLDFTVMGSLVFVFGSIVAIGVKLTPGRLKLPFAVIICMAFVYLWVELAVGVFFNLGS</sequence>
<gene>
    <name evidence="2" type="ORF">OIK42_10470</name>
</gene>
<feature type="transmembrane region" description="Helical" evidence="1">
    <location>
        <begin position="12"/>
        <end position="31"/>
    </location>
</feature>
<keyword evidence="3" id="KW-1185">Reference proteome</keyword>
<proteinExistence type="predicted"/>
<dbReference type="EMBL" id="JAQQXP010000001">
    <property type="protein sequence ID" value="MDC8831184.1"/>
    <property type="molecule type" value="Genomic_DNA"/>
</dbReference>
<dbReference type="RefSeq" id="WP_273640337.1">
    <property type="nucleotide sequence ID" value="NZ_JAQQXP010000001.1"/>
</dbReference>
<name>A0ABT5L2A7_9ALTE</name>
<reference evidence="2 3" key="1">
    <citation type="submission" date="2022-10" db="EMBL/GenBank/DDBJ databases">
        <title>Alteromonas sp. chi3 Genome sequencing.</title>
        <authorList>
            <person name="Park S."/>
        </authorList>
    </citation>
    <scope>NUCLEOTIDE SEQUENCE [LARGE SCALE GENOMIC DNA]</scope>
    <source>
        <strain evidence="3">chi3</strain>
    </source>
</reference>